<dbReference type="Gene3D" id="3.40.250.10">
    <property type="entry name" value="Rhodanese-like domain"/>
    <property type="match status" value="2"/>
</dbReference>
<dbReference type="PROSITE" id="PS50206">
    <property type="entry name" value="RHODANESE_3"/>
    <property type="match status" value="2"/>
</dbReference>
<dbReference type="AlphaFoldDB" id="A0A5R9KYZ4"/>
<dbReference type="Pfam" id="PF00753">
    <property type="entry name" value="Lactamase_B"/>
    <property type="match status" value="1"/>
</dbReference>
<dbReference type="GO" id="GO:0050313">
    <property type="term" value="F:sulfur dioxygenase activity"/>
    <property type="evidence" value="ECO:0007669"/>
    <property type="project" value="InterPro"/>
</dbReference>
<dbReference type="SUPFAM" id="SSF52821">
    <property type="entry name" value="Rhodanese/Cell cycle control phosphatase"/>
    <property type="match status" value="2"/>
</dbReference>
<dbReference type="PANTHER" id="PTHR43084:SF1">
    <property type="entry name" value="PERSULFIDE DIOXYGENASE ETHE1, MITOCHONDRIAL"/>
    <property type="match status" value="1"/>
</dbReference>
<dbReference type="GO" id="GO:0070813">
    <property type="term" value="P:hydrogen sulfide metabolic process"/>
    <property type="evidence" value="ECO:0007669"/>
    <property type="project" value="TreeGrafter"/>
</dbReference>
<evidence type="ECO:0000256" key="1">
    <source>
        <dbReference type="ARBA" id="ARBA00022723"/>
    </source>
</evidence>
<feature type="domain" description="Rhodanese" evidence="2">
    <location>
        <begin position="270"/>
        <end position="322"/>
    </location>
</feature>
<evidence type="ECO:0000313" key="4">
    <source>
        <dbReference type="Proteomes" id="UP000306402"/>
    </source>
</evidence>
<keyword evidence="4" id="KW-1185">Reference proteome</keyword>
<keyword evidence="3" id="KW-0378">Hydrolase</keyword>
<protein>
    <submittedName>
        <fullName evidence="3">MBL fold metallo-hydrolase</fullName>
    </submittedName>
</protein>
<dbReference type="SMART" id="SM00849">
    <property type="entry name" value="Lactamase_B"/>
    <property type="match status" value="1"/>
</dbReference>
<gene>
    <name evidence="3" type="ORF">FEN17_18215</name>
</gene>
<dbReference type="InterPro" id="IPR044528">
    <property type="entry name" value="POD-like_MBL-fold"/>
</dbReference>
<reference evidence="3 4" key="1">
    <citation type="submission" date="2019-05" db="EMBL/GenBank/DDBJ databases">
        <authorList>
            <person name="Qu J.-H."/>
        </authorList>
    </citation>
    <scope>NUCLEOTIDE SEQUENCE [LARGE SCALE GENOMIC DNA]</scope>
    <source>
        <strain evidence="3 4">T17</strain>
    </source>
</reference>
<dbReference type="SUPFAM" id="SSF56281">
    <property type="entry name" value="Metallo-hydrolase/oxidoreductase"/>
    <property type="match status" value="1"/>
</dbReference>
<proteinExistence type="predicted"/>
<dbReference type="RefSeq" id="WP_138366739.1">
    <property type="nucleotide sequence ID" value="NZ_VCEJ01000004.1"/>
</dbReference>
<dbReference type="SMART" id="SM00450">
    <property type="entry name" value="RHOD"/>
    <property type="match status" value="1"/>
</dbReference>
<dbReference type="InterPro" id="IPR001279">
    <property type="entry name" value="Metallo-B-lactamas"/>
</dbReference>
<dbReference type="InterPro" id="IPR036873">
    <property type="entry name" value="Rhodanese-like_dom_sf"/>
</dbReference>
<dbReference type="OrthoDB" id="9784009at2"/>
<dbReference type="EMBL" id="VCEJ01000004">
    <property type="protein sequence ID" value="TLV01368.1"/>
    <property type="molecule type" value="Genomic_DNA"/>
</dbReference>
<keyword evidence="1" id="KW-0479">Metal-binding</keyword>
<dbReference type="InterPro" id="IPR036866">
    <property type="entry name" value="RibonucZ/Hydroxyglut_hydro"/>
</dbReference>
<comment type="caution">
    <text evidence="3">The sequence shown here is derived from an EMBL/GenBank/DDBJ whole genome shotgun (WGS) entry which is preliminary data.</text>
</comment>
<dbReference type="GO" id="GO:0046872">
    <property type="term" value="F:metal ion binding"/>
    <property type="evidence" value="ECO:0007669"/>
    <property type="project" value="UniProtKB-KW"/>
</dbReference>
<dbReference type="Gene3D" id="3.60.15.10">
    <property type="entry name" value="Ribonuclease Z/Hydroxyacylglutathione hydrolase-like"/>
    <property type="match status" value="1"/>
</dbReference>
<dbReference type="PANTHER" id="PTHR43084">
    <property type="entry name" value="PERSULFIDE DIOXYGENASE ETHE1"/>
    <property type="match status" value="1"/>
</dbReference>
<sequence>MKIHQFEDQYLSHYSYAILSECESKVVLIDPARNPQPYYDFAAQNGAVIIAVIETHSHADFVSSHLEISQTTSSPIYASAHTGASYDHIPFDDGSSLSFGKIVLKPLNTPGHSEDSISIVLEHNGIAKAIFSGDTLFIGDCGRPDLRESDSDASSQREKLAAKMYDSLREKILTLDDAVVLYPAHGAGTLCGKALSDANSSTIGQQKLTNWSLQEMNKEDFIKRLTSDQPFIPVYFPFDVALNKKGAAHFKLGVEGVKRIDLTTEPQNRLEDNILIIDTRDERIFKEGHLPNSVNMMDGKKFETWLGSIIKPEETFYLTGDSWQVLERLIERTASIGYEPAIKSAFLVGPARQQSPLLDRIHFRQNQNEYTIIDVRNLSEAAEDKIFESSISIPLADIREKIGLVPLDKPIAVHCASGYRSAVGSSLIAALLNGQVQVFDIGDFVKEFQPQPGELK</sequence>
<evidence type="ECO:0000313" key="3">
    <source>
        <dbReference type="EMBL" id="TLV01368.1"/>
    </source>
</evidence>
<dbReference type="InterPro" id="IPR001763">
    <property type="entry name" value="Rhodanese-like_dom"/>
</dbReference>
<feature type="domain" description="Rhodanese" evidence="2">
    <location>
        <begin position="366"/>
        <end position="452"/>
    </location>
</feature>
<dbReference type="CDD" id="cd07724">
    <property type="entry name" value="POD-like_MBL-fold"/>
    <property type="match status" value="1"/>
</dbReference>
<organism evidence="3 4">
    <name type="scientific">Dyadobacter luticola</name>
    <dbReference type="NCBI Taxonomy" id="1979387"/>
    <lineage>
        <taxon>Bacteria</taxon>
        <taxon>Pseudomonadati</taxon>
        <taxon>Bacteroidota</taxon>
        <taxon>Cytophagia</taxon>
        <taxon>Cytophagales</taxon>
        <taxon>Spirosomataceae</taxon>
        <taxon>Dyadobacter</taxon>
    </lineage>
</organism>
<dbReference type="GO" id="GO:0006749">
    <property type="term" value="P:glutathione metabolic process"/>
    <property type="evidence" value="ECO:0007669"/>
    <property type="project" value="InterPro"/>
</dbReference>
<dbReference type="GO" id="GO:0016787">
    <property type="term" value="F:hydrolase activity"/>
    <property type="evidence" value="ECO:0007669"/>
    <property type="project" value="UniProtKB-KW"/>
</dbReference>
<name>A0A5R9KYZ4_9BACT</name>
<dbReference type="InterPro" id="IPR051682">
    <property type="entry name" value="Mito_Persulfide_Diox"/>
</dbReference>
<dbReference type="Pfam" id="PF00581">
    <property type="entry name" value="Rhodanese"/>
    <property type="match status" value="1"/>
</dbReference>
<accession>A0A5R9KYZ4</accession>
<dbReference type="Proteomes" id="UP000306402">
    <property type="component" value="Unassembled WGS sequence"/>
</dbReference>
<evidence type="ECO:0000259" key="2">
    <source>
        <dbReference type="PROSITE" id="PS50206"/>
    </source>
</evidence>